<dbReference type="GO" id="GO:0006749">
    <property type="term" value="P:glutathione metabolic process"/>
    <property type="evidence" value="ECO:0007669"/>
    <property type="project" value="InterPro"/>
</dbReference>
<evidence type="ECO:0000256" key="18">
    <source>
        <dbReference type="RuleBase" id="RU003691"/>
    </source>
</evidence>
<dbReference type="Gene3D" id="3.50.50.60">
    <property type="entry name" value="FAD/NAD(P)-binding domain"/>
    <property type="match status" value="2"/>
</dbReference>
<feature type="domain" description="FAD/NAD(P)-binding" evidence="20">
    <location>
        <begin position="5"/>
        <end position="319"/>
    </location>
</feature>
<dbReference type="Pfam" id="PF07992">
    <property type="entry name" value="Pyr_redox_2"/>
    <property type="match status" value="1"/>
</dbReference>
<keyword evidence="16" id="KW-0547">Nucleotide-binding</keyword>
<feature type="binding site" evidence="16">
    <location>
        <position position="115"/>
    </location>
    <ligand>
        <name>FAD</name>
        <dbReference type="ChEBI" id="CHEBI:57692"/>
    </ligand>
</feature>
<evidence type="ECO:0000256" key="3">
    <source>
        <dbReference type="ARBA" id="ARBA00011738"/>
    </source>
</evidence>
<evidence type="ECO:0000256" key="10">
    <source>
        <dbReference type="ARBA" id="ARBA00023002"/>
    </source>
</evidence>
<gene>
    <name evidence="21" type="primary">gorA</name>
    <name evidence="21" type="ORF">G5S52_17125</name>
</gene>
<evidence type="ECO:0000256" key="5">
    <source>
        <dbReference type="ARBA" id="ARBA00017111"/>
    </source>
</evidence>
<evidence type="ECO:0000259" key="19">
    <source>
        <dbReference type="Pfam" id="PF02852"/>
    </source>
</evidence>
<keyword evidence="7 18" id="KW-0285">Flavoprotein</keyword>
<keyword evidence="16" id="KW-0520">NAD</keyword>
<keyword evidence="9" id="KW-0521">NADP</keyword>
<evidence type="ECO:0000256" key="13">
    <source>
        <dbReference type="ARBA" id="ARBA00049142"/>
    </source>
</evidence>
<dbReference type="InterPro" id="IPR001100">
    <property type="entry name" value="Pyr_nuc-diS_OxRdtase"/>
</dbReference>
<evidence type="ECO:0000256" key="4">
    <source>
        <dbReference type="ARBA" id="ARBA00012607"/>
    </source>
</evidence>
<dbReference type="SUPFAM" id="SSF51905">
    <property type="entry name" value="FAD/NAD(P)-binding domain"/>
    <property type="match status" value="1"/>
</dbReference>
<keyword evidence="10 18" id="KW-0560">Oxidoreductase</keyword>
<dbReference type="GO" id="GO:0050660">
    <property type="term" value="F:flavin adenine dinucleotide binding"/>
    <property type="evidence" value="ECO:0007669"/>
    <property type="project" value="InterPro"/>
</dbReference>
<feature type="disulfide bond" description="Redox-active" evidence="17">
    <location>
        <begin position="42"/>
        <end position="47"/>
    </location>
</feature>
<dbReference type="PROSITE" id="PS00076">
    <property type="entry name" value="PYRIDINE_REDOX_1"/>
    <property type="match status" value="1"/>
</dbReference>
<evidence type="ECO:0000256" key="1">
    <source>
        <dbReference type="ARBA" id="ARBA00004496"/>
    </source>
</evidence>
<comment type="similarity">
    <text evidence="2 18">Belongs to the class-I pyridine nucleotide-disulfide oxidoreductase family.</text>
</comment>
<comment type="caution">
    <text evidence="21">The sequence shown here is derived from an EMBL/GenBank/DDBJ whole genome shotgun (WGS) entry which is preliminary data.</text>
</comment>
<dbReference type="InterPro" id="IPR023753">
    <property type="entry name" value="FAD/NAD-binding_dom"/>
</dbReference>
<comment type="cofactor">
    <cofactor evidence="16">
        <name>FAD</name>
        <dbReference type="ChEBI" id="CHEBI:57692"/>
    </cofactor>
    <text evidence="16">Binds 1 FAD per subunit.</text>
</comment>
<dbReference type="Pfam" id="PF02852">
    <property type="entry name" value="Pyr_redox_dim"/>
    <property type="match status" value="1"/>
</dbReference>
<dbReference type="EMBL" id="JAALDL010000014">
    <property type="protein sequence ID" value="NGN99306.1"/>
    <property type="molecule type" value="Genomic_DNA"/>
</dbReference>
<keyword evidence="12 18" id="KW-0676">Redox-active center</keyword>
<evidence type="ECO:0000256" key="11">
    <source>
        <dbReference type="ARBA" id="ARBA00023157"/>
    </source>
</evidence>
<comment type="function">
    <text evidence="14">Catalyzes the reduction of glutathione disulfide (GSSG) to reduced glutathione (GSH). Constitutes the major mechanism to maintain a high GSH:GSSG ratio in the cytosol.</text>
</comment>
<name>A0A6M1RGC5_9GAMM</name>
<dbReference type="SUPFAM" id="SSF55424">
    <property type="entry name" value="FAD/NAD-linked reductases, dimerisation (C-terminal) domain"/>
    <property type="match status" value="1"/>
</dbReference>
<evidence type="ECO:0000256" key="7">
    <source>
        <dbReference type="ARBA" id="ARBA00022630"/>
    </source>
</evidence>
<dbReference type="PRINTS" id="PR00411">
    <property type="entry name" value="PNDRDTASEI"/>
</dbReference>
<dbReference type="FunFam" id="3.30.390.30:FF:000003">
    <property type="entry name" value="Glutathione reductase"/>
    <property type="match status" value="1"/>
</dbReference>
<dbReference type="NCBIfam" id="TIGR01421">
    <property type="entry name" value="gluta_reduc_1"/>
    <property type="match status" value="1"/>
</dbReference>
<keyword evidence="22" id="KW-1185">Reference proteome</keyword>
<protein>
    <recommendedName>
        <fullName evidence="5">Glutathione reductase</fullName>
        <ecNumber evidence="4">1.8.1.7</ecNumber>
    </recommendedName>
</protein>
<feature type="binding site" evidence="16">
    <location>
        <position position="51"/>
    </location>
    <ligand>
        <name>FAD</name>
        <dbReference type="ChEBI" id="CHEBI:57692"/>
    </ligand>
</feature>
<dbReference type="EC" id="1.8.1.7" evidence="4"/>
<evidence type="ECO:0000256" key="12">
    <source>
        <dbReference type="ARBA" id="ARBA00023284"/>
    </source>
</evidence>
<evidence type="ECO:0000313" key="21">
    <source>
        <dbReference type="EMBL" id="NGN99306.1"/>
    </source>
</evidence>
<dbReference type="GO" id="GO:0050661">
    <property type="term" value="F:NADP binding"/>
    <property type="evidence" value="ECO:0007669"/>
    <property type="project" value="InterPro"/>
</dbReference>
<dbReference type="InterPro" id="IPR012999">
    <property type="entry name" value="Pyr_OxRdtase_I_AS"/>
</dbReference>
<dbReference type="InterPro" id="IPR004099">
    <property type="entry name" value="Pyr_nucl-diS_OxRdtase_dimer"/>
</dbReference>
<evidence type="ECO:0000256" key="16">
    <source>
        <dbReference type="PIRSR" id="PIRSR000350-3"/>
    </source>
</evidence>
<feature type="binding site" evidence="16">
    <location>
        <begin position="174"/>
        <end position="181"/>
    </location>
    <ligand>
        <name>NAD(+)</name>
        <dbReference type="ChEBI" id="CHEBI:57540"/>
    </ligand>
</feature>
<evidence type="ECO:0000256" key="15">
    <source>
        <dbReference type="PIRSR" id="PIRSR000350-2"/>
    </source>
</evidence>
<feature type="binding site" evidence="16">
    <location>
        <position position="303"/>
    </location>
    <ligand>
        <name>FAD</name>
        <dbReference type="ChEBI" id="CHEBI:57692"/>
    </ligand>
</feature>
<organism evidence="21 22">
    <name type="scientific">Grimontia sedimenti</name>
    <dbReference type="NCBI Taxonomy" id="2711294"/>
    <lineage>
        <taxon>Bacteria</taxon>
        <taxon>Pseudomonadati</taxon>
        <taxon>Pseudomonadota</taxon>
        <taxon>Gammaproteobacteria</taxon>
        <taxon>Vibrionales</taxon>
        <taxon>Vibrionaceae</taxon>
        <taxon>Grimontia</taxon>
    </lineage>
</organism>
<evidence type="ECO:0000259" key="20">
    <source>
        <dbReference type="Pfam" id="PF07992"/>
    </source>
</evidence>
<comment type="subcellular location">
    <subcellularLocation>
        <location evidence="1">Cytoplasm</location>
    </subcellularLocation>
</comment>
<dbReference type="InterPro" id="IPR046952">
    <property type="entry name" value="GSHR/TRXR-like"/>
</dbReference>
<dbReference type="PRINTS" id="PR00368">
    <property type="entry name" value="FADPNR"/>
</dbReference>
<accession>A0A6M1RGC5</accession>
<dbReference type="GO" id="GO:0004362">
    <property type="term" value="F:glutathione-disulfide reductase (NADPH) activity"/>
    <property type="evidence" value="ECO:0007669"/>
    <property type="project" value="UniProtKB-EC"/>
</dbReference>
<comment type="subunit">
    <text evidence="3">Homodimer.</text>
</comment>
<comment type="catalytic activity">
    <reaction evidence="13">
        <text>2 glutathione + NADP(+) = glutathione disulfide + NADPH + H(+)</text>
        <dbReference type="Rhea" id="RHEA:11740"/>
        <dbReference type="ChEBI" id="CHEBI:15378"/>
        <dbReference type="ChEBI" id="CHEBI:57783"/>
        <dbReference type="ChEBI" id="CHEBI:57925"/>
        <dbReference type="ChEBI" id="CHEBI:58297"/>
        <dbReference type="ChEBI" id="CHEBI:58349"/>
        <dbReference type="EC" id="1.8.1.7"/>
    </reaction>
</comment>
<dbReference type="NCBIfam" id="NF004776">
    <property type="entry name" value="PRK06116.1"/>
    <property type="match status" value="1"/>
</dbReference>
<sequence>MAKHFDYICIGGGSGGIASANRAAMYGAKVALIEAQHLGGTCVNVGCVPKKVMWHGAQIAEAIKMYGPDYGFDTTLNKFSWDKLVENREAYIGRIHTSYENVLGKNNIEVIEGFGKFVDAKTVEVNGEHYTADNILIAVGGAPTIPNIPGAEHGIDSNGFFELNEQPKRVAVVGAGYIAVEIAGVLNALGTETHLFVRKESPLRSFDPMIIDTLVEVMEKEGPALHTHSIPKEVVKESDGSLTLHFESGETHNTDLLIWAIGRHPSTDKINLAAAGVETNDRGYIKVDEFQNTNVSGIYCVGDIMEGGVELTPVAVKAGRQLSERLFNGKADAKMDYELIPTVVFSHPPIGTIGLTEGEAKAQYGEENVKVYTSSFTAMYTAVTQHRQPCKMKLVCAGDDEKVVGLHGIGYTVDEMIQGFGVAMKMGATKADFDSVVAIHPTGSEEFVTMR</sequence>
<dbReference type="GO" id="GO:0005829">
    <property type="term" value="C:cytosol"/>
    <property type="evidence" value="ECO:0007669"/>
    <property type="project" value="TreeGrafter"/>
</dbReference>
<feature type="domain" description="Pyridine nucleotide-disulphide oxidoreductase dimerisation" evidence="19">
    <location>
        <begin position="340"/>
        <end position="450"/>
    </location>
</feature>
<dbReference type="InterPro" id="IPR036188">
    <property type="entry name" value="FAD/NAD-bd_sf"/>
</dbReference>
<dbReference type="InterPro" id="IPR006322">
    <property type="entry name" value="Glutathione_Rdtase_euk/bac"/>
</dbReference>
<dbReference type="Proteomes" id="UP000473008">
    <property type="component" value="Unassembled WGS sequence"/>
</dbReference>
<evidence type="ECO:0000256" key="2">
    <source>
        <dbReference type="ARBA" id="ARBA00007532"/>
    </source>
</evidence>
<dbReference type="FunFam" id="3.50.50.60:FF:000030">
    <property type="entry name" value="Glutathione reductase"/>
    <property type="match status" value="1"/>
</dbReference>
<feature type="active site" description="Proton acceptor" evidence="15">
    <location>
        <position position="440"/>
    </location>
</feature>
<evidence type="ECO:0000256" key="8">
    <source>
        <dbReference type="ARBA" id="ARBA00022827"/>
    </source>
</evidence>
<proteinExistence type="inferred from homology"/>
<reference evidence="21 22" key="1">
    <citation type="submission" date="2020-02" db="EMBL/GenBank/DDBJ databases">
        <title>The draft genome of Grimontia sedimenta sp. nov., isolated from benthic sediments near coral reefs south of Kuwait.</title>
        <authorList>
            <person name="Mahmoud H.M."/>
            <person name="Jose L."/>
            <person name="Eapen S."/>
        </authorList>
    </citation>
    <scope>NUCLEOTIDE SEQUENCE [LARGE SCALE GENOMIC DNA]</scope>
    <source>
        <strain evidence="21 22">S25</strain>
    </source>
</reference>
<keyword evidence="8 16" id="KW-0274">FAD</keyword>
<keyword evidence="11" id="KW-1015">Disulfide bond</keyword>
<dbReference type="PIRSF" id="PIRSF000350">
    <property type="entry name" value="Mercury_reductase_MerA"/>
    <property type="match status" value="1"/>
</dbReference>
<dbReference type="InterPro" id="IPR016156">
    <property type="entry name" value="FAD/NAD-linked_Rdtase_dimer_sf"/>
</dbReference>
<dbReference type="PANTHER" id="PTHR42737">
    <property type="entry name" value="GLUTATHIONE REDUCTASE"/>
    <property type="match status" value="1"/>
</dbReference>
<dbReference type="AlphaFoldDB" id="A0A6M1RGC5"/>
<evidence type="ECO:0000256" key="6">
    <source>
        <dbReference type="ARBA" id="ARBA00022490"/>
    </source>
</evidence>
<evidence type="ECO:0000256" key="9">
    <source>
        <dbReference type="ARBA" id="ARBA00022857"/>
    </source>
</evidence>
<dbReference type="RefSeq" id="WP_165016470.1">
    <property type="nucleotide sequence ID" value="NZ_JAALDL010000014.1"/>
</dbReference>
<evidence type="ECO:0000313" key="22">
    <source>
        <dbReference type="Proteomes" id="UP000473008"/>
    </source>
</evidence>
<dbReference type="Gene3D" id="3.30.390.30">
    <property type="match status" value="1"/>
</dbReference>
<dbReference type="PANTHER" id="PTHR42737:SF2">
    <property type="entry name" value="GLUTATHIONE REDUCTASE"/>
    <property type="match status" value="1"/>
</dbReference>
<evidence type="ECO:0000256" key="14">
    <source>
        <dbReference type="ARBA" id="ARBA00056905"/>
    </source>
</evidence>
<evidence type="ECO:0000256" key="17">
    <source>
        <dbReference type="PIRSR" id="PIRSR000350-4"/>
    </source>
</evidence>
<dbReference type="GO" id="GO:0045454">
    <property type="term" value="P:cell redox homeostasis"/>
    <property type="evidence" value="ECO:0007669"/>
    <property type="project" value="InterPro"/>
</dbReference>
<keyword evidence="6" id="KW-0963">Cytoplasm</keyword>
<feature type="binding site" evidence="16">
    <location>
        <position position="262"/>
    </location>
    <ligand>
        <name>NAD(+)</name>
        <dbReference type="ChEBI" id="CHEBI:57540"/>
    </ligand>
</feature>
<dbReference type="GO" id="GO:0034599">
    <property type="term" value="P:cellular response to oxidative stress"/>
    <property type="evidence" value="ECO:0007669"/>
    <property type="project" value="TreeGrafter"/>
</dbReference>